<accession>A0ABQ9W0N2</accession>
<evidence type="ECO:0000313" key="2">
    <source>
        <dbReference type="EMBL" id="KAK2115203.1"/>
    </source>
</evidence>
<comment type="caution">
    <text evidence="2">The sequence shown here is derived from an EMBL/GenBank/DDBJ whole genome shotgun (WGS) entry which is preliminary data.</text>
</comment>
<proteinExistence type="predicted"/>
<name>A0ABQ9W0N2_SAGOE</name>
<dbReference type="Proteomes" id="UP001266305">
    <property type="component" value="Unassembled WGS sequence"/>
</dbReference>
<reference evidence="2 3" key="1">
    <citation type="submission" date="2023-05" db="EMBL/GenBank/DDBJ databases">
        <title>B98-5 Cell Line De Novo Hybrid Assembly: An Optical Mapping Approach.</title>
        <authorList>
            <person name="Kananen K."/>
            <person name="Auerbach J.A."/>
            <person name="Kautto E."/>
            <person name="Blachly J.S."/>
        </authorList>
    </citation>
    <scope>NUCLEOTIDE SEQUENCE [LARGE SCALE GENOMIC DNA]</scope>
    <source>
        <strain evidence="2">B95-8</strain>
        <tissue evidence="2">Cell line</tissue>
    </source>
</reference>
<sequence>MHRFCGACHRELRTHVEATPARTAAGAQPTSQSAALRRDGPSVSRPQLHSVPAPVASLVPRSPFLPPWQLSWPLHSAVLLEPSALTCFSECPSWSDLGRSRPCGALLR</sequence>
<protein>
    <submittedName>
        <fullName evidence="2">Uncharacterized protein</fullName>
    </submittedName>
</protein>
<evidence type="ECO:0000313" key="3">
    <source>
        <dbReference type="Proteomes" id="UP001266305"/>
    </source>
</evidence>
<evidence type="ECO:0000256" key="1">
    <source>
        <dbReference type="SAM" id="MobiDB-lite"/>
    </source>
</evidence>
<organism evidence="2 3">
    <name type="scientific">Saguinus oedipus</name>
    <name type="common">Cotton-top tamarin</name>
    <name type="synonym">Oedipomidas oedipus</name>
    <dbReference type="NCBI Taxonomy" id="9490"/>
    <lineage>
        <taxon>Eukaryota</taxon>
        <taxon>Metazoa</taxon>
        <taxon>Chordata</taxon>
        <taxon>Craniata</taxon>
        <taxon>Vertebrata</taxon>
        <taxon>Euteleostomi</taxon>
        <taxon>Mammalia</taxon>
        <taxon>Eutheria</taxon>
        <taxon>Euarchontoglires</taxon>
        <taxon>Primates</taxon>
        <taxon>Haplorrhini</taxon>
        <taxon>Platyrrhini</taxon>
        <taxon>Cebidae</taxon>
        <taxon>Callitrichinae</taxon>
        <taxon>Saguinus</taxon>
    </lineage>
</organism>
<feature type="region of interest" description="Disordered" evidence="1">
    <location>
        <begin position="19"/>
        <end position="48"/>
    </location>
</feature>
<gene>
    <name evidence="2" type="ORF">P7K49_005829</name>
</gene>
<dbReference type="EMBL" id="JASSZA010000003">
    <property type="protein sequence ID" value="KAK2115203.1"/>
    <property type="molecule type" value="Genomic_DNA"/>
</dbReference>
<keyword evidence="3" id="KW-1185">Reference proteome</keyword>